<feature type="region of interest" description="Disordered" evidence="2">
    <location>
        <begin position="383"/>
        <end position="420"/>
    </location>
</feature>
<name>A0A0S4KHV7_BODSA</name>
<organism evidence="3 4">
    <name type="scientific">Bodo saltans</name>
    <name type="common">Flagellated protozoan</name>
    <dbReference type="NCBI Taxonomy" id="75058"/>
    <lineage>
        <taxon>Eukaryota</taxon>
        <taxon>Discoba</taxon>
        <taxon>Euglenozoa</taxon>
        <taxon>Kinetoplastea</taxon>
        <taxon>Metakinetoplastina</taxon>
        <taxon>Eubodonida</taxon>
        <taxon>Bodonidae</taxon>
        <taxon>Bodo</taxon>
    </lineage>
</organism>
<sequence length="432" mass="46416">MVPPAPPIKRTRSGGPAPVHSAVTPLSRGNSQLPPPSRPPASQQPPSSSSSQHSLSATTATIKPVKEVSALSSSQVNIRFNSSVIQNKNAVSARVVPSQSVGGASGFKRTQPPQKLQTNAKPEPSPLEVQLTTKCAEIQTQCELAEALLTTLTNICTVHGPDAIEQMVDEHAQQREDLRNAPDPLDTVTTPARIADDEECLLQSITAEQQHREKLCADVDRTHEEIILAREELEDSKNAYAALMAPLEAVTARKEEWDESLRQLRAELALERDSTYGLSAEAAALLKESERLLRHKKELEKQAAATEMERRAAHSTYEELKGTIRVYCRVKGSGAVVVPLPSPPSQPQPQLSSSFVMDVNASLTLSTADDTTWSMAESIMAARDGEGSTKPTAARLSTDSCASHDSARSSCSVTAGGASNSRPRGGTFFFNV</sequence>
<reference evidence="4" key="1">
    <citation type="submission" date="2015-09" db="EMBL/GenBank/DDBJ databases">
        <authorList>
            <consortium name="Pathogen Informatics"/>
        </authorList>
    </citation>
    <scope>NUCLEOTIDE SEQUENCE [LARGE SCALE GENOMIC DNA]</scope>
    <source>
        <strain evidence="4">Lake Konstanz</strain>
    </source>
</reference>
<feature type="region of interest" description="Disordered" evidence="2">
    <location>
        <begin position="96"/>
        <end position="125"/>
    </location>
</feature>
<gene>
    <name evidence="3" type="ORF">BSAL_11910</name>
</gene>
<accession>A0A0S4KHV7</accession>
<feature type="compositionally biased region" description="Low complexity" evidence="2">
    <location>
        <begin position="44"/>
        <end position="56"/>
    </location>
</feature>
<dbReference type="Proteomes" id="UP000051952">
    <property type="component" value="Unassembled WGS sequence"/>
</dbReference>
<feature type="compositionally biased region" description="Polar residues" evidence="2">
    <location>
        <begin position="111"/>
        <end position="120"/>
    </location>
</feature>
<proteinExistence type="predicted"/>
<evidence type="ECO:0000256" key="2">
    <source>
        <dbReference type="SAM" id="MobiDB-lite"/>
    </source>
</evidence>
<feature type="coiled-coil region" evidence="1">
    <location>
        <begin position="219"/>
        <end position="316"/>
    </location>
</feature>
<evidence type="ECO:0000313" key="4">
    <source>
        <dbReference type="Proteomes" id="UP000051952"/>
    </source>
</evidence>
<protein>
    <submittedName>
        <fullName evidence="3">Uncharacterized protein</fullName>
    </submittedName>
</protein>
<feature type="region of interest" description="Disordered" evidence="2">
    <location>
        <begin position="1"/>
        <end position="61"/>
    </location>
</feature>
<dbReference type="AlphaFoldDB" id="A0A0S4KHV7"/>
<dbReference type="EMBL" id="CYKH01001589">
    <property type="protein sequence ID" value="CUI14708.1"/>
    <property type="molecule type" value="Genomic_DNA"/>
</dbReference>
<feature type="compositionally biased region" description="Polar residues" evidence="2">
    <location>
        <begin position="389"/>
        <end position="420"/>
    </location>
</feature>
<dbReference type="VEuPathDB" id="TriTrypDB:BSAL_11910"/>
<evidence type="ECO:0000256" key="1">
    <source>
        <dbReference type="SAM" id="Coils"/>
    </source>
</evidence>
<keyword evidence="4" id="KW-1185">Reference proteome</keyword>
<evidence type="ECO:0000313" key="3">
    <source>
        <dbReference type="EMBL" id="CUI14708.1"/>
    </source>
</evidence>
<keyword evidence="1" id="KW-0175">Coiled coil</keyword>
<dbReference type="OrthoDB" id="3176171at2759"/>
<feature type="compositionally biased region" description="Pro residues" evidence="2">
    <location>
        <begin position="33"/>
        <end position="43"/>
    </location>
</feature>